<comment type="caution">
    <text evidence="1">The sequence shown here is derived from an EMBL/GenBank/DDBJ whole genome shotgun (WGS) entry which is preliminary data.</text>
</comment>
<sequence length="281" mass="31904">YKTAYNIVSTIELVLEEFGISGSKLVSITMDNGSNVKAAVAQLSNKISPSKPIVNIFCAAYTLQLKKKCKQLQAAQISTSKKKSETIDVIQDVEIRWNSTYIALKRLIKLERPIRWLVNDLENSSNIEHQHDGSNIRDKMLSNKEFQIIHDLVDLLYPFDKATEILSGSNYATLCIMIPTIEELINHLNQTNSESDIINEVKDTILDNLSSRWSSPHEYGSYTSFLDPRFKNLSFCSSSLQRQTIEELKDQFNELNRQINQATTSNTSSTEQTTKKKSAMK</sequence>
<dbReference type="Proteomes" id="UP000789702">
    <property type="component" value="Unassembled WGS sequence"/>
</dbReference>
<evidence type="ECO:0000313" key="2">
    <source>
        <dbReference type="Proteomes" id="UP000789702"/>
    </source>
</evidence>
<keyword evidence="2" id="KW-1185">Reference proteome</keyword>
<reference evidence="1" key="1">
    <citation type="submission" date="2021-06" db="EMBL/GenBank/DDBJ databases">
        <authorList>
            <person name="Kallberg Y."/>
            <person name="Tangrot J."/>
            <person name="Rosling A."/>
        </authorList>
    </citation>
    <scope>NUCLEOTIDE SEQUENCE</scope>
    <source>
        <strain evidence="1">IL203A</strain>
    </source>
</reference>
<proteinExistence type="predicted"/>
<feature type="non-terminal residue" evidence="1">
    <location>
        <position position="281"/>
    </location>
</feature>
<organism evidence="1 2">
    <name type="scientific">Dentiscutata heterogama</name>
    <dbReference type="NCBI Taxonomy" id="1316150"/>
    <lineage>
        <taxon>Eukaryota</taxon>
        <taxon>Fungi</taxon>
        <taxon>Fungi incertae sedis</taxon>
        <taxon>Mucoromycota</taxon>
        <taxon>Glomeromycotina</taxon>
        <taxon>Glomeromycetes</taxon>
        <taxon>Diversisporales</taxon>
        <taxon>Gigasporaceae</taxon>
        <taxon>Dentiscutata</taxon>
    </lineage>
</organism>
<evidence type="ECO:0000313" key="1">
    <source>
        <dbReference type="EMBL" id="CAG8699320.1"/>
    </source>
</evidence>
<name>A0ACA9P9T7_9GLOM</name>
<feature type="non-terminal residue" evidence="1">
    <location>
        <position position="1"/>
    </location>
</feature>
<dbReference type="EMBL" id="CAJVPU010026265">
    <property type="protein sequence ID" value="CAG8699320.1"/>
    <property type="molecule type" value="Genomic_DNA"/>
</dbReference>
<gene>
    <name evidence="1" type="ORF">DHETER_LOCUS11674</name>
</gene>
<protein>
    <submittedName>
        <fullName evidence="1">13397_t:CDS:1</fullName>
    </submittedName>
</protein>
<accession>A0ACA9P9T7</accession>